<proteinExistence type="inferred from homology"/>
<dbReference type="GO" id="GO:0016491">
    <property type="term" value="F:oxidoreductase activity"/>
    <property type="evidence" value="ECO:0007669"/>
    <property type="project" value="UniProtKB-KW"/>
</dbReference>
<evidence type="ECO:0000256" key="2">
    <source>
        <dbReference type="ARBA" id="ARBA00022857"/>
    </source>
</evidence>
<dbReference type="InterPro" id="IPR029479">
    <property type="entry name" value="Nitroreductase"/>
</dbReference>
<dbReference type="HOGENOM" id="CLU_070764_4_1_7"/>
<dbReference type="Proteomes" id="UP000000602">
    <property type="component" value="Chromosome"/>
</dbReference>
<dbReference type="STRING" id="177439.DP0728"/>
<dbReference type="Gene3D" id="3.40.109.10">
    <property type="entry name" value="NADH Oxidase"/>
    <property type="match status" value="1"/>
</dbReference>
<organism evidence="5 6">
    <name type="scientific">Desulfotalea psychrophila (strain LSv54 / DSM 12343)</name>
    <dbReference type="NCBI Taxonomy" id="177439"/>
    <lineage>
        <taxon>Bacteria</taxon>
        <taxon>Pseudomonadati</taxon>
        <taxon>Thermodesulfobacteriota</taxon>
        <taxon>Desulfobulbia</taxon>
        <taxon>Desulfobulbales</taxon>
        <taxon>Desulfocapsaceae</taxon>
        <taxon>Desulfotalea</taxon>
    </lineage>
</organism>
<dbReference type="NCBIfam" id="NF008275">
    <property type="entry name" value="PRK11053.1"/>
    <property type="match status" value="1"/>
</dbReference>
<evidence type="ECO:0000259" key="4">
    <source>
        <dbReference type="Pfam" id="PF00881"/>
    </source>
</evidence>
<dbReference type="InterPro" id="IPR000415">
    <property type="entry name" value="Nitroreductase-like"/>
</dbReference>
<dbReference type="eggNOG" id="COG0778">
    <property type="taxonomic scope" value="Bacteria"/>
</dbReference>
<dbReference type="RefSeq" id="WP_011187973.1">
    <property type="nucleotide sequence ID" value="NC_006138.1"/>
</dbReference>
<dbReference type="SUPFAM" id="SSF55469">
    <property type="entry name" value="FMN-dependent nitroreductase-like"/>
    <property type="match status" value="1"/>
</dbReference>
<evidence type="ECO:0000313" key="5">
    <source>
        <dbReference type="EMBL" id="CAG35457.1"/>
    </source>
</evidence>
<evidence type="ECO:0000313" key="6">
    <source>
        <dbReference type="Proteomes" id="UP000000602"/>
    </source>
</evidence>
<name>Q6AQB6_DESPS</name>
<gene>
    <name evidence="5" type="ordered locus">DP0728</name>
</gene>
<evidence type="ECO:0000256" key="1">
    <source>
        <dbReference type="ARBA" id="ARBA00007118"/>
    </source>
</evidence>
<keyword evidence="2" id="KW-0521">NADP</keyword>
<dbReference type="AlphaFoldDB" id="Q6AQB6"/>
<dbReference type="PANTHER" id="PTHR43673:SF10">
    <property type="entry name" value="NADH DEHYDROGENASE_NAD(P)H NITROREDUCTASE XCC3605-RELATED"/>
    <property type="match status" value="1"/>
</dbReference>
<feature type="domain" description="Nitroreductase" evidence="4">
    <location>
        <begin position="10"/>
        <end position="194"/>
    </location>
</feature>
<keyword evidence="3" id="KW-0560">Oxidoreductase</keyword>
<dbReference type="CDD" id="cd02149">
    <property type="entry name" value="NfsB-like"/>
    <property type="match status" value="1"/>
</dbReference>
<keyword evidence="6" id="KW-1185">Reference proteome</keyword>
<dbReference type="OrthoDB" id="9809288at2"/>
<dbReference type="InterPro" id="IPR033878">
    <property type="entry name" value="NfsB-like"/>
</dbReference>
<dbReference type="EMBL" id="CR522870">
    <property type="protein sequence ID" value="CAG35457.1"/>
    <property type="molecule type" value="Genomic_DNA"/>
</dbReference>
<reference evidence="6" key="1">
    <citation type="journal article" date="2004" name="Environ. Microbiol.">
        <title>The genome of Desulfotalea psychrophila, a sulfate-reducing bacterium from permanently cold Arctic sediments.</title>
        <authorList>
            <person name="Rabus R."/>
            <person name="Ruepp A."/>
            <person name="Frickey T."/>
            <person name="Rattei T."/>
            <person name="Fartmann B."/>
            <person name="Stark M."/>
            <person name="Bauer M."/>
            <person name="Zibat A."/>
            <person name="Lombardot T."/>
            <person name="Becker I."/>
            <person name="Amann J."/>
            <person name="Gellner K."/>
            <person name="Teeling H."/>
            <person name="Leuschner W.D."/>
            <person name="Gloeckner F.-O."/>
            <person name="Lupas A.N."/>
            <person name="Amann R."/>
            <person name="Klenk H.-P."/>
        </authorList>
    </citation>
    <scope>NUCLEOTIDE SEQUENCE [LARGE SCALE GENOMIC DNA]</scope>
    <source>
        <strain evidence="6">DSM 12343 / LSv54</strain>
    </source>
</reference>
<sequence length="218" mass="24747">MTEIENLLHDRYTTKVFDPERTISPEKIQQIKNLLRFSASSVNIQPWHFVLAASEAGKARIAQSVVGSYGFNEQKIRDASHVVVLCTRVDLGQEYLQELIEQQERDGRFLQLEDKQNTLDATALFSGMHFNELKDGQHWLEKQVYLALGNLLLGAKMLGVDTCPMEGFDAFQLNSDLALRDRGLCASIIVALGYQDVGDYNAKLPKSRWPQERVFTEI</sequence>
<dbReference type="PANTHER" id="PTHR43673">
    <property type="entry name" value="NAD(P)H NITROREDUCTASE YDGI-RELATED"/>
    <property type="match status" value="1"/>
</dbReference>
<comment type="similarity">
    <text evidence="1">Belongs to the nitroreductase family.</text>
</comment>
<dbReference type="KEGG" id="dps:DP0728"/>
<accession>Q6AQB6</accession>
<dbReference type="Pfam" id="PF00881">
    <property type="entry name" value="Nitroreductase"/>
    <property type="match status" value="1"/>
</dbReference>
<protein>
    <submittedName>
        <fullName evidence="5">Probable oxygen-insensitive NAD(P)H nitroreductase</fullName>
    </submittedName>
</protein>
<evidence type="ECO:0000256" key="3">
    <source>
        <dbReference type="ARBA" id="ARBA00023002"/>
    </source>
</evidence>